<feature type="chain" id="PRO_5045155230" evidence="2">
    <location>
        <begin position="22"/>
        <end position="165"/>
    </location>
</feature>
<gene>
    <name evidence="4" type="primary">LOC100375170</name>
</gene>
<name>A0ABM0GNP2_SACKO</name>
<evidence type="ECO:0000256" key="1">
    <source>
        <dbReference type="SAM" id="MobiDB-lite"/>
    </source>
</evidence>
<organism evidence="3 4">
    <name type="scientific">Saccoglossus kowalevskii</name>
    <name type="common">Acorn worm</name>
    <dbReference type="NCBI Taxonomy" id="10224"/>
    <lineage>
        <taxon>Eukaryota</taxon>
        <taxon>Metazoa</taxon>
        <taxon>Hemichordata</taxon>
        <taxon>Enteropneusta</taxon>
        <taxon>Harrimaniidae</taxon>
        <taxon>Saccoglossus</taxon>
    </lineage>
</organism>
<dbReference type="Proteomes" id="UP000694865">
    <property type="component" value="Unplaced"/>
</dbReference>
<protein>
    <submittedName>
        <fullName evidence="4">Uncharacterized protein LOC100375170</fullName>
    </submittedName>
</protein>
<feature type="region of interest" description="Disordered" evidence="1">
    <location>
        <begin position="107"/>
        <end position="126"/>
    </location>
</feature>
<keyword evidence="3" id="KW-1185">Reference proteome</keyword>
<accession>A0ABM0GNP2</accession>
<proteinExistence type="predicted"/>
<evidence type="ECO:0000256" key="2">
    <source>
        <dbReference type="SAM" id="SignalP"/>
    </source>
</evidence>
<dbReference type="RefSeq" id="XP_002733967.1">
    <property type="nucleotide sequence ID" value="XM_002733921.2"/>
</dbReference>
<reference evidence="4" key="1">
    <citation type="submission" date="2025-08" db="UniProtKB">
        <authorList>
            <consortium name="RefSeq"/>
        </authorList>
    </citation>
    <scope>IDENTIFICATION</scope>
    <source>
        <tissue evidence="4">Testes</tissue>
    </source>
</reference>
<keyword evidence="2" id="KW-0732">Signal</keyword>
<feature type="signal peptide" evidence="2">
    <location>
        <begin position="1"/>
        <end position="21"/>
    </location>
</feature>
<evidence type="ECO:0000313" key="4">
    <source>
        <dbReference type="RefSeq" id="XP_002733967.1"/>
    </source>
</evidence>
<evidence type="ECO:0000313" key="3">
    <source>
        <dbReference type="Proteomes" id="UP000694865"/>
    </source>
</evidence>
<sequence length="165" mass="18925">MLYRVAFVFLAMVCQLDTLNARQLVNYNEDDVAPTMMEILMQVNKLQEKIALLFRQIMSPQVDQTGDEYGDDMLEPPLIKDYSGISRVQGVLREELLEQLQNKYSLGEGQSDNQGAYAEDQYRDGEINTAKRSEEGRRSRIARLLRHILEDAQQQAEVQGLRAGR</sequence>
<dbReference type="GeneID" id="100375170"/>